<sequence length="333" mass="37799">MVSIGSLYFVPWVLVKAWIVPLPGTVQEQLNEAIDHGFDGIIVYVDQAGKPPELYAAGWHDRENKIPAYPQALFKIASITKLYVAVAVAKLVKDQRLSLDTTLAEYFPELADRIENADRITLRMMVPHRSGIPNFVAHPDYWTNPPKNKQETLEYALDLPADFEPGEDSGYSNTNYMLISDLIDKTQGYPHQEYIKKEILTPLELDHTFGSLSEVNIDSVMSGYYVGVEEDFKTEDTGLMLATAEDVGIFLRALNDGSVFNEGEQEIYSSIYGYEHAGLLVGYQSIAKYDKDIDTVVIQFNNTTNFDGYNWNLAEIFYNRIVKIVRRKKKKNQ</sequence>
<dbReference type="Pfam" id="PF00144">
    <property type="entry name" value="Beta-lactamase"/>
    <property type="match status" value="1"/>
</dbReference>
<dbReference type="STRING" id="228957.SAMN04488008_10162"/>
<dbReference type="SUPFAM" id="SSF56601">
    <property type="entry name" value="beta-lactamase/transpeptidase-like"/>
    <property type="match status" value="1"/>
</dbReference>
<dbReference type="AlphaFoldDB" id="A0A1H7F517"/>
<dbReference type="InterPro" id="IPR001466">
    <property type="entry name" value="Beta-lactam-related"/>
</dbReference>
<accession>A0A1H7F517</accession>
<reference evidence="3" key="1">
    <citation type="submission" date="2016-10" db="EMBL/GenBank/DDBJ databases">
        <authorList>
            <person name="Varghese N."/>
            <person name="Submissions S."/>
        </authorList>
    </citation>
    <scope>NUCLEOTIDE SEQUENCE [LARGE SCALE GENOMIC DNA]</scope>
    <source>
        <strain evidence="3">DSM 16471</strain>
    </source>
</reference>
<dbReference type="Proteomes" id="UP000198990">
    <property type="component" value="Unassembled WGS sequence"/>
</dbReference>
<evidence type="ECO:0000259" key="1">
    <source>
        <dbReference type="Pfam" id="PF00144"/>
    </source>
</evidence>
<proteinExistence type="predicted"/>
<keyword evidence="3" id="KW-1185">Reference proteome</keyword>
<dbReference type="EMBL" id="FNZN01000001">
    <property type="protein sequence ID" value="SEK21236.1"/>
    <property type="molecule type" value="Genomic_DNA"/>
</dbReference>
<name>A0A1H7F517_9FLAO</name>
<dbReference type="Gene3D" id="3.40.710.10">
    <property type="entry name" value="DD-peptidase/beta-lactamase superfamily"/>
    <property type="match status" value="1"/>
</dbReference>
<protein>
    <submittedName>
        <fullName evidence="2">Beta-lactamase</fullName>
    </submittedName>
</protein>
<dbReference type="InterPro" id="IPR012338">
    <property type="entry name" value="Beta-lactam/transpept-like"/>
</dbReference>
<dbReference type="PANTHER" id="PTHR43283">
    <property type="entry name" value="BETA-LACTAMASE-RELATED"/>
    <property type="match status" value="1"/>
</dbReference>
<dbReference type="InterPro" id="IPR050789">
    <property type="entry name" value="Diverse_Enzym_Activities"/>
</dbReference>
<evidence type="ECO:0000313" key="3">
    <source>
        <dbReference type="Proteomes" id="UP000198990"/>
    </source>
</evidence>
<feature type="domain" description="Beta-lactamase-related" evidence="1">
    <location>
        <begin position="35"/>
        <end position="264"/>
    </location>
</feature>
<gene>
    <name evidence="2" type="ORF">SAMN04488008_10162</name>
</gene>
<organism evidence="2 3">
    <name type="scientific">Maribacter orientalis</name>
    <dbReference type="NCBI Taxonomy" id="228957"/>
    <lineage>
        <taxon>Bacteria</taxon>
        <taxon>Pseudomonadati</taxon>
        <taxon>Bacteroidota</taxon>
        <taxon>Flavobacteriia</taxon>
        <taxon>Flavobacteriales</taxon>
        <taxon>Flavobacteriaceae</taxon>
        <taxon>Maribacter</taxon>
    </lineage>
</organism>
<evidence type="ECO:0000313" key="2">
    <source>
        <dbReference type="EMBL" id="SEK21236.1"/>
    </source>
</evidence>